<feature type="domain" description="Retrotransposon gag" evidence="2">
    <location>
        <begin position="40"/>
        <end position="112"/>
    </location>
</feature>
<sequence>MENSIEEGFGQMSVESYIERIEECVFLAGLSDADLLPALSETLSGTAAQWFRSNRHKFQSWEEFCRMARKTFGMDQYTYQQLLEQIRRRTQGRNERVAQYIIGLQSTLDKLRPQLAIQTQLDYLHGGMLPELQKMVRRKTLRSIDDLFDEAVEAENTILRAEQYRAPTQDETKAKKRQAEALQQISRSITQLQKEKRNPAGKPDGQGNDTQKKEFEKNAQSTKNTGDDTAGQSSSTNSKTKKTKEIRCFGCGAPNVFRKKLPKVCGKRQKQGIVETDITLNISQVSATRNTIPDEKNTTQGSSGKGSVQGQLEGHWWIKAQVGNHEIRNFYDTGASRTTMNSIAMQFARECERKITPIRGRMTQCANGSMSIVTAYVELPFTVGGITRDIRVDLMPDLWTDCVVGANFIKTFQARHNPTTNQCIIGPNNIPVPMEFVPVGPVTSPKIAAAGLGEMTQREREQLEKLLDEILQPKTGPLSHTNLIEHSINIKEGTKPIKQRYYPVSEKLKEELHQQVRDLLENDIIETSSSGWSSPIVMVKKSNGKYRMCIDFRKVNAISEPDAYPLPYT</sequence>
<reference evidence="3 4" key="1">
    <citation type="submission" date="2020-02" db="EMBL/GenBank/DDBJ databases">
        <authorList>
            <person name="Ferguson B K."/>
        </authorList>
    </citation>
    <scope>NUCLEOTIDE SEQUENCE [LARGE SCALE GENOMIC DNA]</scope>
</reference>
<keyword evidence="4" id="KW-1185">Reference proteome</keyword>
<accession>A0A6H5I546</accession>
<dbReference type="InterPro" id="IPR021109">
    <property type="entry name" value="Peptidase_aspartic_dom_sf"/>
</dbReference>
<feature type="compositionally biased region" description="Basic and acidic residues" evidence="1">
    <location>
        <begin position="168"/>
        <end position="179"/>
    </location>
</feature>
<dbReference type="InterPro" id="IPR005162">
    <property type="entry name" value="Retrotrans_gag_dom"/>
</dbReference>
<protein>
    <recommendedName>
        <fullName evidence="2">Retrotransposon gag domain-containing protein</fullName>
    </recommendedName>
</protein>
<feature type="region of interest" description="Disordered" evidence="1">
    <location>
        <begin position="289"/>
        <end position="309"/>
    </location>
</feature>
<dbReference type="AlphaFoldDB" id="A0A6H5I546"/>
<evidence type="ECO:0000256" key="1">
    <source>
        <dbReference type="SAM" id="MobiDB-lite"/>
    </source>
</evidence>
<dbReference type="SUPFAM" id="SSF56672">
    <property type="entry name" value="DNA/RNA polymerases"/>
    <property type="match status" value="1"/>
</dbReference>
<dbReference type="SUPFAM" id="SSF50630">
    <property type="entry name" value="Acid proteases"/>
    <property type="match status" value="1"/>
</dbReference>
<dbReference type="InterPro" id="IPR043502">
    <property type="entry name" value="DNA/RNA_pol_sf"/>
</dbReference>
<feature type="compositionally biased region" description="Low complexity" evidence="1">
    <location>
        <begin position="300"/>
        <end position="309"/>
    </location>
</feature>
<proteinExistence type="predicted"/>
<dbReference type="Pfam" id="PF03732">
    <property type="entry name" value="Retrotrans_gag"/>
    <property type="match status" value="1"/>
</dbReference>
<feature type="region of interest" description="Disordered" evidence="1">
    <location>
        <begin position="163"/>
        <end position="182"/>
    </location>
</feature>
<evidence type="ECO:0000259" key="2">
    <source>
        <dbReference type="Pfam" id="PF03732"/>
    </source>
</evidence>
<dbReference type="Gene3D" id="2.40.70.10">
    <property type="entry name" value="Acid Proteases"/>
    <property type="match status" value="1"/>
</dbReference>
<evidence type="ECO:0000313" key="3">
    <source>
        <dbReference type="EMBL" id="CAB0033050.1"/>
    </source>
</evidence>
<dbReference type="EMBL" id="CADCXV010000697">
    <property type="protein sequence ID" value="CAB0033050.1"/>
    <property type="molecule type" value="Genomic_DNA"/>
</dbReference>
<feature type="region of interest" description="Disordered" evidence="1">
    <location>
        <begin position="190"/>
        <end position="243"/>
    </location>
</feature>
<gene>
    <name evidence="3" type="ORF">TBRA_LOCUS4971</name>
</gene>
<dbReference type="InterPro" id="IPR032567">
    <property type="entry name" value="RTL1-rel"/>
</dbReference>
<dbReference type="Gene3D" id="3.10.10.10">
    <property type="entry name" value="HIV Type 1 Reverse Transcriptase, subunit A, domain 1"/>
    <property type="match status" value="1"/>
</dbReference>
<dbReference type="PANTHER" id="PTHR15503">
    <property type="entry name" value="LDOC1 RELATED"/>
    <property type="match status" value="1"/>
</dbReference>
<dbReference type="GO" id="GO:0071897">
    <property type="term" value="P:DNA biosynthetic process"/>
    <property type="evidence" value="ECO:0007669"/>
    <property type="project" value="UniProtKB-ARBA"/>
</dbReference>
<dbReference type="OrthoDB" id="8006889at2759"/>
<evidence type="ECO:0000313" key="4">
    <source>
        <dbReference type="Proteomes" id="UP000479190"/>
    </source>
</evidence>
<organism evidence="3 4">
    <name type="scientific">Trichogramma brassicae</name>
    <dbReference type="NCBI Taxonomy" id="86971"/>
    <lineage>
        <taxon>Eukaryota</taxon>
        <taxon>Metazoa</taxon>
        <taxon>Ecdysozoa</taxon>
        <taxon>Arthropoda</taxon>
        <taxon>Hexapoda</taxon>
        <taxon>Insecta</taxon>
        <taxon>Pterygota</taxon>
        <taxon>Neoptera</taxon>
        <taxon>Endopterygota</taxon>
        <taxon>Hymenoptera</taxon>
        <taxon>Apocrita</taxon>
        <taxon>Proctotrupomorpha</taxon>
        <taxon>Chalcidoidea</taxon>
        <taxon>Trichogrammatidae</taxon>
        <taxon>Trichogramma</taxon>
    </lineage>
</organism>
<name>A0A6H5I546_9HYME</name>
<dbReference type="PANTHER" id="PTHR15503:SF22">
    <property type="entry name" value="TRANSPOSON TY3-I GAG POLYPROTEIN"/>
    <property type="match status" value="1"/>
</dbReference>
<dbReference type="Proteomes" id="UP000479190">
    <property type="component" value="Unassembled WGS sequence"/>
</dbReference>